<comment type="similarity">
    <text evidence="5">Belongs to the CheB family.</text>
</comment>
<dbReference type="SUPFAM" id="SSF52172">
    <property type="entry name" value="CheY-like"/>
    <property type="match status" value="1"/>
</dbReference>
<evidence type="ECO:0000313" key="11">
    <source>
        <dbReference type="Proteomes" id="UP000050360"/>
    </source>
</evidence>
<dbReference type="SMART" id="SM00448">
    <property type="entry name" value="REC"/>
    <property type="match status" value="1"/>
</dbReference>
<dbReference type="SUPFAM" id="SSF52738">
    <property type="entry name" value="Methylesterase CheB, C-terminal domain"/>
    <property type="match status" value="1"/>
</dbReference>
<dbReference type="Gene3D" id="3.40.50.180">
    <property type="entry name" value="Methylesterase CheB, C-terminal domain"/>
    <property type="match status" value="1"/>
</dbReference>
<evidence type="ECO:0000256" key="2">
    <source>
        <dbReference type="ARBA" id="ARBA00022500"/>
    </source>
</evidence>
<dbReference type="Pfam" id="PF00072">
    <property type="entry name" value="Response_reg"/>
    <property type="match status" value="1"/>
</dbReference>
<organism evidence="10 11">
    <name type="scientific">Candidatus Methanoperedens nitratireducens</name>
    <dbReference type="NCBI Taxonomy" id="1392998"/>
    <lineage>
        <taxon>Archaea</taxon>
        <taxon>Methanobacteriati</taxon>
        <taxon>Methanobacteriota</taxon>
        <taxon>Stenosarchaea group</taxon>
        <taxon>Methanomicrobia</taxon>
        <taxon>Methanosarcinales</taxon>
        <taxon>ANME-2 cluster</taxon>
        <taxon>Candidatus Methanoperedentaceae</taxon>
        <taxon>Candidatus Methanoperedens</taxon>
    </lineage>
</organism>
<keyword evidence="3 5" id="KW-0378">Hydrolase</keyword>
<evidence type="ECO:0000259" key="8">
    <source>
        <dbReference type="PROSITE" id="PS50110"/>
    </source>
</evidence>
<evidence type="ECO:0000256" key="5">
    <source>
        <dbReference type="HAMAP-Rule" id="MF_00099"/>
    </source>
</evidence>
<keyword evidence="1 5" id="KW-0963">Cytoplasm</keyword>
<dbReference type="EMBL" id="LKCM01000218">
    <property type="protein sequence ID" value="KPQ42605.1"/>
    <property type="molecule type" value="Genomic_DNA"/>
</dbReference>
<keyword evidence="2 5" id="KW-0145">Chemotaxis</keyword>
<feature type="domain" description="Response regulatory" evidence="8">
    <location>
        <begin position="5"/>
        <end position="122"/>
    </location>
</feature>
<name>A0A0P8DXZ8_9EURY</name>
<evidence type="ECO:0000256" key="6">
    <source>
        <dbReference type="PROSITE-ProRule" id="PRU00050"/>
    </source>
</evidence>
<protein>
    <recommendedName>
        <fullName evidence="5">Protein-glutamate methylesterase/protein-glutamine glutaminase</fullName>
        <ecNumber evidence="5">3.1.1.61</ecNumber>
        <ecNumber evidence="5">3.5.1.44</ecNumber>
    </recommendedName>
</protein>
<feature type="active site" evidence="5 6">
    <location>
        <position position="298"/>
    </location>
</feature>
<dbReference type="PROSITE" id="PS50110">
    <property type="entry name" value="RESPONSE_REGULATORY"/>
    <property type="match status" value="1"/>
</dbReference>
<reference evidence="10 11" key="1">
    <citation type="submission" date="2015-09" db="EMBL/GenBank/DDBJ databases">
        <title>A metagenomics-based metabolic model of nitrate-dependent anaerobic oxidation of methane by Methanoperedens-like archaea.</title>
        <authorList>
            <person name="Arshad A."/>
            <person name="Speth D.R."/>
            <person name="De Graaf R.M."/>
            <person name="Op Den Camp H.J."/>
            <person name="Jetten M.S."/>
            <person name="Welte C.U."/>
        </authorList>
    </citation>
    <scope>NUCLEOTIDE SEQUENCE [LARGE SCALE GENOMIC DNA]</scope>
</reference>
<dbReference type="GO" id="GO:0005737">
    <property type="term" value="C:cytoplasm"/>
    <property type="evidence" value="ECO:0007669"/>
    <property type="project" value="UniProtKB-SubCell"/>
</dbReference>
<feature type="active site" evidence="5 6">
    <location>
        <position position="198"/>
    </location>
</feature>
<dbReference type="EC" id="3.5.1.44" evidence="5"/>
<evidence type="ECO:0000313" key="10">
    <source>
        <dbReference type="EMBL" id="KPQ42605.1"/>
    </source>
</evidence>
<evidence type="ECO:0000256" key="1">
    <source>
        <dbReference type="ARBA" id="ARBA00022490"/>
    </source>
</evidence>
<dbReference type="PATRIC" id="fig|1719120.3.peg.3068"/>
<comment type="function">
    <text evidence="5">Involved in chemotaxis. Part of a chemotaxis signal transduction system that modulates chemotaxis in response to various stimuli. Catalyzes the demethylation of specific methylglutamate residues introduced into the chemoreceptors (methyl-accepting chemotaxis proteins or MCP) by CheR. Also mediates the irreversible deamidation of specific glutamine residues to glutamic acid.</text>
</comment>
<dbReference type="Proteomes" id="UP000050360">
    <property type="component" value="Unassembled WGS sequence"/>
</dbReference>
<dbReference type="InterPro" id="IPR035909">
    <property type="entry name" value="CheB_C"/>
</dbReference>
<evidence type="ECO:0000259" key="9">
    <source>
        <dbReference type="PROSITE" id="PS50122"/>
    </source>
</evidence>
<feature type="domain" description="CheB-type methylesterase" evidence="9">
    <location>
        <begin position="159"/>
        <end position="353"/>
    </location>
</feature>
<dbReference type="CDD" id="cd17541">
    <property type="entry name" value="REC_CheB-like"/>
    <property type="match status" value="1"/>
</dbReference>
<comment type="subcellular location">
    <subcellularLocation>
        <location evidence="5">Cytoplasm</location>
    </subcellularLocation>
</comment>
<dbReference type="PANTHER" id="PTHR42872">
    <property type="entry name" value="PROTEIN-GLUTAMATE METHYLESTERASE/PROTEIN-GLUTAMINE GLUTAMINASE"/>
    <property type="match status" value="1"/>
</dbReference>
<feature type="active site" evidence="5 6">
    <location>
        <position position="171"/>
    </location>
</feature>
<dbReference type="AlphaFoldDB" id="A0A0P8DXZ8"/>
<dbReference type="GO" id="GO:0050568">
    <property type="term" value="F:protein-glutamine glutaminase activity"/>
    <property type="evidence" value="ECO:0007669"/>
    <property type="project" value="UniProtKB-UniRule"/>
</dbReference>
<dbReference type="CDD" id="cd16432">
    <property type="entry name" value="CheB_Rec"/>
    <property type="match status" value="1"/>
</dbReference>
<proteinExistence type="inferred from homology"/>
<dbReference type="InterPro" id="IPR008248">
    <property type="entry name" value="CheB-like"/>
</dbReference>
<dbReference type="HAMAP" id="MF_00099">
    <property type="entry name" value="CheB_chemtxs"/>
    <property type="match status" value="1"/>
</dbReference>
<accession>A0A0P8DXZ8</accession>
<evidence type="ECO:0000256" key="4">
    <source>
        <dbReference type="ARBA" id="ARBA00048267"/>
    </source>
</evidence>
<sequence length="353" mass="38323">MSRIKVLVVDDSAFMRKIIIDILASSPDIEVIGKAKNGQDAIEKITRLRPDVVTMDVEMPVLDGLHALGYIMSECPTPVIMLSGAESKQADLTLTAFQYGAVDFIQKPSGNISLDMAKIKDELIKKVKAAANVAVHKLGFIEEQKVNVRKKEKIESIQRIRTKKIIIIGSSTGGPRALQQVIPFLPSNLRAPVLIVQHMPPGFTKSLADRLNSQSMLKVKEAADGDIVEAGTVYIAPGDFHMIVKQQNINGELREVVTLTKTEKVQGVRPSIDVLLDSVAPIFGENTLGVILTGMGSDGTNGIRKLKSSGGKVIAEDESTCVVYGMPRSVIDQKLADYILPINKIAQSITENT</sequence>
<dbReference type="PANTHER" id="PTHR42872:SF6">
    <property type="entry name" value="PROTEIN-GLUTAMATE METHYLESTERASE_PROTEIN-GLUTAMINE GLUTAMINASE"/>
    <property type="match status" value="1"/>
</dbReference>
<dbReference type="Pfam" id="PF01339">
    <property type="entry name" value="CheB_methylest"/>
    <property type="match status" value="1"/>
</dbReference>
<keyword evidence="5 7" id="KW-0597">Phosphoprotein</keyword>
<comment type="caution">
    <text evidence="10">The sequence shown here is derived from an EMBL/GenBank/DDBJ whole genome shotgun (WGS) entry which is preliminary data.</text>
</comment>
<dbReference type="Gene3D" id="3.40.50.2300">
    <property type="match status" value="1"/>
</dbReference>
<dbReference type="GO" id="GO:0000156">
    <property type="term" value="F:phosphorelay response regulator activity"/>
    <property type="evidence" value="ECO:0007669"/>
    <property type="project" value="InterPro"/>
</dbReference>
<evidence type="ECO:0000256" key="3">
    <source>
        <dbReference type="ARBA" id="ARBA00022801"/>
    </source>
</evidence>
<dbReference type="InterPro" id="IPR001789">
    <property type="entry name" value="Sig_transdc_resp-reg_receiver"/>
</dbReference>
<dbReference type="GO" id="GO:0006935">
    <property type="term" value="P:chemotaxis"/>
    <property type="evidence" value="ECO:0007669"/>
    <property type="project" value="UniProtKB-UniRule"/>
</dbReference>
<dbReference type="InterPro" id="IPR000673">
    <property type="entry name" value="Sig_transdc_resp-reg_Me-estase"/>
</dbReference>
<comment type="catalytic activity">
    <reaction evidence="4 5">
        <text>[protein]-L-glutamate 5-O-methyl ester + H2O = L-glutamyl-[protein] + methanol + H(+)</text>
        <dbReference type="Rhea" id="RHEA:23236"/>
        <dbReference type="Rhea" id="RHEA-COMP:10208"/>
        <dbReference type="Rhea" id="RHEA-COMP:10311"/>
        <dbReference type="ChEBI" id="CHEBI:15377"/>
        <dbReference type="ChEBI" id="CHEBI:15378"/>
        <dbReference type="ChEBI" id="CHEBI:17790"/>
        <dbReference type="ChEBI" id="CHEBI:29973"/>
        <dbReference type="ChEBI" id="CHEBI:82795"/>
        <dbReference type="EC" id="3.1.1.61"/>
    </reaction>
</comment>
<dbReference type="PIRSF" id="PIRSF000876">
    <property type="entry name" value="RR_chemtxs_CheB"/>
    <property type="match status" value="1"/>
</dbReference>
<dbReference type="NCBIfam" id="NF001965">
    <property type="entry name" value="PRK00742.1"/>
    <property type="match status" value="1"/>
</dbReference>
<feature type="modified residue" description="4-aspartylphosphate" evidence="5 7">
    <location>
        <position position="56"/>
    </location>
</feature>
<dbReference type="EC" id="3.1.1.61" evidence="5"/>
<dbReference type="GO" id="GO:0008984">
    <property type="term" value="F:protein-glutamate methylesterase activity"/>
    <property type="evidence" value="ECO:0007669"/>
    <property type="project" value="UniProtKB-UniRule"/>
</dbReference>
<comment type="PTM">
    <text evidence="5">Phosphorylated by CheA. Phosphorylation of the N-terminal regulatory domain activates the methylesterase activity.</text>
</comment>
<comment type="catalytic activity">
    <reaction evidence="5">
        <text>L-glutaminyl-[protein] + H2O = L-glutamyl-[protein] + NH4(+)</text>
        <dbReference type="Rhea" id="RHEA:16441"/>
        <dbReference type="Rhea" id="RHEA-COMP:10207"/>
        <dbReference type="Rhea" id="RHEA-COMP:10208"/>
        <dbReference type="ChEBI" id="CHEBI:15377"/>
        <dbReference type="ChEBI" id="CHEBI:28938"/>
        <dbReference type="ChEBI" id="CHEBI:29973"/>
        <dbReference type="ChEBI" id="CHEBI:30011"/>
        <dbReference type="EC" id="3.5.1.44"/>
    </reaction>
</comment>
<dbReference type="PROSITE" id="PS50122">
    <property type="entry name" value="CHEB"/>
    <property type="match status" value="1"/>
</dbReference>
<gene>
    <name evidence="5" type="primary">cheB</name>
    <name evidence="10" type="ORF">MPEBLZ_02815</name>
</gene>
<evidence type="ECO:0000256" key="7">
    <source>
        <dbReference type="PROSITE-ProRule" id="PRU00169"/>
    </source>
</evidence>
<dbReference type="NCBIfam" id="NF009206">
    <property type="entry name" value="PRK12555.1"/>
    <property type="match status" value="1"/>
</dbReference>
<dbReference type="InterPro" id="IPR011006">
    <property type="entry name" value="CheY-like_superfamily"/>
</dbReference>
<comment type="domain">
    <text evidence="5">Contains a C-terminal catalytic domain, and an N-terminal region which modulates catalytic activity.</text>
</comment>